<feature type="region of interest" description="Disordered" evidence="1">
    <location>
        <begin position="117"/>
        <end position="168"/>
    </location>
</feature>
<organism evidence="2">
    <name type="scientific">Fagus sylvatica</name>
    <name type="common">Beechnut</name>
    <dbReference type="NCBI Taxonomy" id="28930"/>
    <lineage>
        <taxon>Eukaryota</taxon>
        <taxon>Viridiplantae</taxon>
        <taxon>Streptophyta</taxon>
        <taxon>Embryophyta</taxon>
        <taxon>Tracheophyta</taxon>
        <taxon>Spermatophyta</taxon>
        <taxon>Magnoliopsida</taxon>
        <taxon>eudicotyledons</taxon>
        <taxon>Gunneridae</taxon>
        <taxon>Pentapetalae</taxon>
        <taxon>rosids</taxon>
        <taxon>fabids</taxon>
        <taxon>Fagales</taxon>
        <taxon>Fagaceae</taxon>
        <taxon>Fagus</taxon>
    </lineage>
</organism>
<dbReference type="AlphaFoldDB" id="A0A2N9EPL1"/>
<evidence type="ECO:0000256" key="1">
    <source>
        <dbReference type="SAM" id="MobiDB-lite"/>
    </source>
</evidence>
<evidence type="ECO:0000313" key="2">
    <source>
        <dbReference type="EMBL" id="SPC76762.1"/>
    </source>
</evidence>
<gene>
    <name evidence="2" type="ORF">FSB_LOCUS4644</name>
</gene>
<proteinExistence type="predicted"/>
<accession>A0A2N9EPL1</accession>
<sequence length="180" mass="19547">MVVWIPFDLLHPSIDSSGRDESPVKRFARNLPMAATRRVCLRQTRVQLPPSPGCPISPSPRLILLFGLVGLLKVPNGLGQCLIMKTVLVDLFAFGLVLLCVQSDAKRFLLEEVTNGATDVKPNNQPEKSSTNGNPISGSVPTVVGNNANSEDDKNENYGNYGNPSGSSTETHHVYCLVYK</sequence>
<dbReference type="EMBL" id="OIVN01000233">
    <property type="protein sequence ID" value="SPC76762.1"/>
    <property type="molecule type" value="Genomic_DNA"/>
</dbReference>
<name>A0A2N9EPL1_FAGSY</name>
<protein>
    <submittedName>
        <fullName evidence="2">Uncharacterized protein</fullName>
    </submittedName>
</protein>
<reference evidence="2" key="1">
    <citation type="submission" date="2018-02" db="EMBL/GenBank/DDBJ databases">
        <authorList>
            <person name="Cohen D.B."/>
            <person name="Kent A.D."/>
        </authorList>
    </citation>
    <scope>NUCLEOTIDE SEQUENCE</scope>
</reference>
<feature type="compositionally biased region" description="Polar residues" evidence="1">
    <location>
        <begin position="117"/>
        <end position="149"/>
    </location>
</feature>
<feature type="compositionally biased region" description="Polar residues" evidence="1">
    <location>
        <begin position="157"/>
        <end position="168"/>
    </location>
</feature>